<dbReference type="GO" id="GO:0005975">
    <property type="term" value="P:carbohydrate metabolic process"/>
    <property type="evidence" value="ECO:0007669"/>
    <property type="project" value="InterPro"/>
</dbReference>
<proteinExistence type="inferred from homology"/>
<keyword evidence="6" id="KW-1185">Reference proteome</keyword>
<dbReference type="EMBL" id="KQ086038">
    <property type="protein sequence ID" value="KLO10001.1"/>
    <property type="molecule type" value="Genomic_DNA"/>
</dbReference>
<keyword evidence="3" id="KW-0326">Glycosidase</keyword>
<dbReference type="PANTHER" id="PTHR30480:SF16">
    <property type="entry name" value="GLYCOSIDE HYDROLASE FAMILY 3 DOMAIN PROTEIN"/>
    <property type="match status" value="1"/>
</dbReference>
<keyword evidence="2 5" id="KW-0378">Hydrolase</keyword>
<protein>
    <submittedName>
        <fullName evidence="5">Glycoside hydrolase</fullName>
    </submittedName>
</protein>
<reference evidence="5 6" key="1">
    <citation type="submission" date="2015-04" db="EMBL/GenBank/DDBJ databases">
        <title>Complete genome sequence of Schizopora paradoxa KUC8140, a cosmopolitan wood degrader in East Asia.</title>
        <authorList>
            <consortium name="DOE Joint Genome Institute"/>
            <person name="Min B."/>
            <person name="Park H."/>
            <person name="Jang Y."/>
            <person name="Kim J.-J."/>
            <person name="Kim K.H."/>
            <person name="Pangilinan J."/>
            <person name="Lipzen A."/>
            <person name="Riley R."/>
            <person name="Grigoriev I.V."/>
            <person name="Spatafora J.W."/>
            <person name="Choi I.-G."/>
        </authorList>
    </citation>
    <scope>NUCLEOTIDE SEQUENCE [LARGE SCALE GENOMIC DNA]</scope>
    <source>
        <strain evidence="5 6">KUC8140</strain>
    </source>
</reference>
<dbReference type="PRINTS" id="PR00133">
    <property type="entry name" value="GLHYDRLASE3"/>
</dbReference>
<dbReference type="Gene3D" id="3.20.20.300">
    <property type="entry name" value="Glycoside hydrolase, family 3, N-terminal domain"/>
    <property type="match status" value="1"/>
</dbReference>
<evidence type="ECO:0000313" key="6">
    <source>
        <dbReference type="Proteomes" id="UP000053477"/>
    </source>
</evidence>
<dbReference type="GO" id="GO:0009254">
    <property type="term" value="P:peptidoglycan turnover"/>
    <property type="evidence" value="ECO:0007669"/>
    <property type="project" value="TreeGrafter"/>
</dbReference>
<gene>
    <name evidence="5" type="ORF">SCHPADRAFT_943165</name>
</gene>
<dbReference type="PANTHER" id="PTHR30480">
    <property type="entry name" value="BETA-HEXOSAMINIDASE-RELATED"/>
    <property type="match status" value="1"/>
</dbReference>
<dbReference type="InParanoid" id="A0A0H2RZ30"/>
<sequence>MLSLSEEDRLEIGQHFVFGFHGFEPSEDVITLIRDYKVGNIILMKRNVQSFKQVRKLVHSLQTIAKESGQTRPLLIGIDQENGLVSAFSNPNGEAGTQFPGAMALAATRDTKLVENISRMTAQELKLAGINWAYSPVADVNSDPRNPVIGVRSFSEDPDIVSNCASSVAQGLSSGGVAACAKHFPGHGDTHVDSHLALPVIDKTLDELEKTELAPFNYLMKYGIDSIMTGHMALPSLRVPPHQESDAGPASLSKVVTTHLLRRHLKYEGVVVTDCLEMKAISDTAYGPGVERGAVLALRAGADIVMVCHTFDWHVGSVKAVYAAVESGELSMEDLRASGERVTKLKKKFTSDWELNASTDEWRIEEQWKELKEDNRRLSSRAYAASLVWSTPGDLNPFSSSFIHNSRELDVKSKFKPLDDRTRVTIYTPAKESINLAVDDPEVEGAHGDDEGILRTESGVVRNRAGESYLAFARAVERNAGRDNVMGHFVFFPSDFSQTKILLENAVIVCLRNAHQPSSAWQIQFLKRILNSALPSTRVVVVLTCGPYDLSGQDAASLSVVKMLKGRGEPVLCTFEFTKEALEAAVDALYGQND</sequence>
<dbReference type="GO" id="GO:0004553">
    <property type="term" value="F:hydrolase activity, hydrolyzing O-glycosyl compounds"/>
    <property type="evidence" value="ECO:0007669"/>
    <property type="project" value="InterPro"/>
</dbReference>
<name>A0A0H2RZ30_9AGAM</name>
<dbReference type="InterPro" id="IPR036962">
    <property type="entry name" value="Glyco_hydro_3_N_sf"/>
</dbReference>
<dbReference type="InterPro" id="IPR001764">
    <property type="entry name" value="Glyco_hydro_3_N"/>
</dbReference>
<comment type="similarity">
    <text evidence="1">Belongs to the glycosyl hydrolase 3 family.</text>
</comment>
<evidence type="ECO:0000259" key="4">
    <source>
        <dbReference type="Pfam" id="PF00933"/>
    </source>
</evidence>
<dbReference type="Proteomes" id="UP000053477">
    <property type="component" value="Unassembled WGS sequence"/>
</dbReference>
<dbReference type="OrthoDB" id="4215304at2759"/>
<dbReference type="InterPro" id="IPR017853">
    <property type="entry name" value="GH"/>
</dbReference>
<dbReference type="STRING" id="27342.A0A0H2RZ30"/>
<dbReference type="SUPFAM" id="SSF51445">
    <property type="entry name" value="(Trans)glycosidases"/>
    <property type="match status" value="1"/>
</dbReference>
<accession>A0A0H2RZ30</accession>
<evidence type="ECO:0000256" key="1">
    <source>
        <dbReference type="ARBA" id="ARBA00005336"/>
    </source>
</evidence>
<dbReference type="Pfam" id="PF00933">
    <property type="entry name" value="Glyco_hydro_3"/>
    <property type="match status" value="1"/>
</dbReference>
<feature type="domain" description="Glycoside hydrolase family 3 N-terminal" evidence="4">
    <location>
        <begin position="24"/>
        <end position="345"/>
    </location>
</feature>
<evidence type="ECO:0000256" key="2">
    <source>
        <dbReference type="ARBA" id="ARBA00022801"/>
    </source>
</evidence>
<dbReference type="AlphaFoldDB" id="A0A0H2RZ30"/>
<evidence type="ECO:0000256" key="3">
    <source>
        <dbReference type="ARBA" id="ARBA00023295"/>
    </source>
</evidence>
<dbReference type="InterPro" id="IPR050226">
    <property type="entry name" value="NagZ_Beta-hexosaminidase"/>
</dbReference>
<organism evidence="5 6">
    <name type="scientific">Schizopora paradoxa</name>
    <dbReference type="NCBI Taxonomy" id="27342"/>
    <lineage>
        <taxon>Eukaryota</taxon>
        <taxon>Fungi</taxon>
        <taxon>Dikarya</taxon>
        <taxon>Basidiomycota</taxon>
        <taxon>Agaricomycotina</taxon>
        <taxon>Agaricomycetes</taxon>
        <taxon>Hymenochaetales</taxon>
        <taxon>Schizoporaceae</taxon>
        <taxon>Schizopora</taxon>
    </lineage>
</organism>
<evidence type="ECO:0000313" key="5">
    <source>
        <dbReference type="EMBL" id="KLO10001.1"/>
    </source>
</evidence>